<dbReference type="EMBL" id="FOFJ01000081">
    <property type="protein sequence ID" value="SER73134.1"/>
    <property type="molecule type" value="Genomic_DNA"/>
</dbReference>
<keyword evidence="1" id="KW-0732">Signal</keyword>
<protein>
    <recommendedName>
        <fullName evidence="1">Thiol:disulfide interchange protein</fullName>
    </recommendedName>
</protein>
<feature type="chain" id="PRO_5011332684" description="Thiol:disulfide interchange protein" evidence="1">
    <location>
        <begin position="23"/>
        <end position="242"/>
    </location>
</feature>
<evidence type="ECO:0000313" key="3">
    <source>
        <dbReference type="EMBL" id="SER73134.1"/>
    </source>
</evidence>
<accession>A0A1H9RKE2</accession>
<dbReference type="AlphaFoldDB" id="A0A1H9RKE2"/>
<organism evidence="3 4">
    <name type="scientific">Azotobacter beijerinckii</name>
    <dbReference type="NCBI Taxonomy" id="170623"/>
    <lineage>
        <taxon>Bacteria</taxon>
        <taxon>Pseudomonadati</taxon>
        <taxon>Pseudomonadota</taxon>
        <taxon>Gammaproteobacteria</taxon>
        <taxon>Pseudomonadales</taxon>
        <taxon>Pseudomonadaceae</taxon>
        <taxon>Azotobacter</taxon>
    </lineage>
</organism>
<dbReference type="SUPFAM" id="SSF52833">
    <property type="entry name" value="Thioredoxin-like"/>
    <property type="match status" value="1"/>
</dbReference>
<name>A0A1H9RKE2_9GAMM</name>
<dbReference type="RefSeq" id="WP_090625180.1">
    <property type="nucleotide sequence ID" value="NZ_FOFJ01000081.1"/>
</dbReference>
<sequence>MRQPLYAAAFFSLCSLAGAVFAQPSQPAQPSWIDSDSLVLLPATAVFAIEKNGKFAVMTDTGRFIIQGTVYDVWAQKELKTLADVRHAVQYVPLDKTHLGFGDLAPLRIGHGDKAITLFADPACTYCKELMQEARTGLPEGYRLDVLMLPILTPRSASRTKELHCAEDPAAAWQATVAGDLDTPLAQKPDGACDLEVIGKRRLTAQFLGARNVPYLIRDDGLTREGKPAEGLRAWIEARSSN</sequence>
<dbReference type="PANTHER" id="PTHR35272">
    <property type="entry name" value="THIOL:DISULFIDE INTERCHANGE PROTEIN DSBC-RELATED"/>
    <property type="match status" value="1"/>
</dbReference>
<dbReference type="CDD" id="cd03020">
    <property type="entry name" value="DsbA_DsbC_DsbG"/>
    <property type="match status" value="1"/>
</dbReference>
<comment type="function">
    <text evidence="1">Required for disulfide bond formation in some periplasmic proteins. Acts by transferring its disulfide bond to other proteins and is reduced in the process.</text>
</comment>
<dbReference type="Proteomes" id="UP000199267">
    <property type="component" value="Unassembled WGS sequence"/>
</dbReference>
<dbReference type="InterPro" id="IPR036249">
    <property type="entry name" value="Thioredoxin-like_sf"/>
</dbReference>
<dbReference type="PANTHER" id="PTHR35272:SF3">
    <property type="entry name" value="THIOL:DISULFIDE INTERCHANGE PROTEIN DSBC"/>
    <property type="match status" value="1"/>
</dbReference>
<keyword evidence="1" id="KW-0676">Redox-active center</keyword>
<reference evidence="3 4" key="1">
    <citation type="submission" date="2016-10" db="EMBL/GenBank/DDBJ databases">
        <authorList>
            <person name="de Groot N.N."/>
        </authorList>
    </citation>
    <scope>NUCLEOTIDE SEQUENCE [LARGE SCALE GENOMIC DNA]</scope>
    <source>
        <strain evidence="3 4">DSM 378</strain>
    </source>
</reference>
<dbReference type="InterPro" id="IPR051470">
    <property type="entry name" value="Thiol:disulfide_interchange"/>
</dbReference>
<proteinExistence type="inferred from homology"/>
<feature type="signal peptide" evidence="1">
    <location>
        <begin position="1"/>
        <end position="22"/>
    </location>
</feature>
<dbReference type="InterPro" id="IPR012336">
    <property type="entry name" value="Thioredoxin-like_fold"/>
</dbReference>
<feature type="domain" description="Thioredoxin-like fold" evidence="2">
    <location>
        <begin position="110"/>
        <end position="222"/>
    </location>
</feature>
<comment type="similarity">
    <text evidence="1">Belongs to the thioredoxin family. DsbC subfamily.</text>
</comment>
<dbReference type="Gene3D" id="3.40.30.10">
    <property type="entry name" value="Glutaredoxin"/>
    <property type="match status" value="1"/>
</dbReference>
<evidence type="ECO:0000256" key="1">
    <source>
        <dbReference type="RuleBase" id="RU364038"/>
    </source>
</evidence>
<gene>
    <name evidence="3" type="ORF">SAMN04244573_04195</name>
</gene>
<dbReference type="Pfam" id="PF13098">
    <property type="entry name" value="Thioredoxin_2"/>
    <property type="match status" value="1"/>
</dbReference>
<comment type="subcellular location">
    <subcellularLocation>
        <location evidence="1">Periplasm</location>
    </subcellularLocation>
</comment>
<evidence type="ECO:0000313" key="4">
    <source>
        <dbReference type="Proteomes" id="UP000199267"/>
    </source>
</evidence>
<dbReference type="InterPro" id="IPR033954">
    <property type="entry name" value="DiS-bond_Isoase_DsbC/G"/>
</dbReference>
<dbReference type="GO" id="GO:0042597">
    <property type="term" value="C:periplasmic space"/>
    <property type="evidence" value="ECO:0007669"/>
    <property type="project" value="UniProtKB-SubCell"/>
</dbReference>
<evidence type="ECO:0000259" key="2">
    <source>
        <dbReference type="Pfam" id="PF13098"/>
    </source>
</evidence>
<keyword evidence="1" id="KW-0574">Periplasm</keyword>